<comment type="similarity">
    <text evidence="15">Belongs to the papillomaviridae L2 protein family.</text>
</comment>
<keyword evidence="9 15" id="KW-1177">Microtubular inwards viral transport</keyword>
<dbReference type="GO" id="GO:0046718">
    <property type="term" value="P:symbiont entry into host cell"/>
    <property type="evidence" value="ECO:0007669"/>
    <property type="project" value="UniProtKB-KW"/>
</dbReference>
<evidence type="ECO:0000256" key="11">
    <source>
        <dbReference type="ARBA" id="ARBA00023120"/>
    </source>
</evidence>
<keyword evidence="13 15" id="KW-1015">Disulfide bond</keyword>
<dbReference type="GO" id="GO:0043657">
    <property type="term" value="C:host cell"/>
    <property type="evidence" value="ECO:0007669"/>
    <property type="project" value="GOC"/>
</dbReference>
<dbReference type="GO" id="GO:0042025">
    <property type="term" value="C:host cell nucleus"/>
    <property type="evidence" value="ECO:0007669"/>
    <property type="project" value="UniProtKB-SubCell"/>
</dbReference>
<dbReference type="GO" id="GO:0075732">
    <property type="term" value="P:viral penetration into host nucleus"/>
    <property type="evidence" value="ECO:0007669"/>
    <property type="project" value="UniProtKB-KW"/>
</dbReference>
<dbReference type="GO" id="GO:0005198">
    <property type="term" value="F:structural molecule activity"/>
    <property type="evidence" value="ECO:0007669"/>
    <property type="project" value="UniProtKB-UniRule"/>
</dbReference>
<evidence type="ECO:0000256" key="9">
    <source>
        <dbReference type="ARBA" id="ARBA00022952"/>
    </source>
</evidence>
<name>A0A385PL77_9PAPI</name>
<keyword evidence="5 15" id="KW-0945">Host-virus interaction</keyword>
<sequence length="518" mass="56326">MNSVVSRKKRDSPENIYRHCVQAGTCPEDVKNKIEGNTLADRLLKWLSSIIYLGGLGIGTGRGTGGSTGYNPLSTPSRVNPGGTIIRPTVPVDTLGPSELVPVDVVDPAGSALVPLQELPVETTVIAGEEGVGVGGPIETPTVEVVTSPDPINDVTAASGHPTVIGTEDAGVAILDIQPIEPPPKRLALEARPKSSTPHVSVLAGTTDFGQSSDINVFVDAHFTGDTVGYEMIPLDTLHTRAEFEIEAPPRTSTPRDILNRTVTRFRDLYGRRVQQVATRNTDFLGQPARLIEFGFENPAFDPDVTTRFEQDVAEAVAAPDPDFADIASLGRPRLSETEEGRVRVSRLGQRGTMQTRSGLTIGQAVHFYYDLSTINTADAIELAALGEHTGDLSVVDGLAESSFINSLENVNTTYTEDDLIDPLVEDFRNSHLVLTSNRPNATFTLPQIPQGLGIRIYVDDIVPDLFVSYPQQKIQPGFIPATHFQPLTPPLDYDFQSNDFALHPSYRRRKRKRIDMF</sequence>
<evidence type="ECO:0000313" key="16">
    <source>
        <dbReference type="EMBL" id="AYA94819.1"/>
    </source>
</evidence>
<dbReference type="GO" id="GO:0003677">
    <property type="term" value="F:DNA binding"/>
    <property type="evidence" value="ECO:0007669"/>
    <property type="project" value="UniProtKB-UniRule"/>
</dbReference>
<keyword evidence="10" id="KW-1039">Host endosome</keyword>
<keyword evidence="2 15" id="KW-0597">Phosphoprotein</keyword>
<keyword evidence="6" id="KW-1040">Host Golgi apparatus</keyword>
<comment type="subcellular location">
    <subcellularLocation>
        <location evidence="15">Virion</location>
    </subcellularLocation>
    <subcellularLocation>
        <location evidence="15">Host nucleus</location>
    </subcellularLocation>
</comment>
<dbReference type="GO" id="GO:0075521">
    <property type="term" value="P:microtubule-dependent intracellular transport of viral material towards nucleus"/>
    <property type="evidence" value="ECO:0007669"/>
    <property type="project" value="UniProtKB-UniRule"/>
</dbReference>
<keyword evidence="12 15" id="KW-0238">DNA-binding</keyword>
<organism evidence="16">
    <name type="scientific">Human papillomavirus</name>
    <dbReference type="NCBI Taxonomy" id="10566"/>
    <lineage>
        <taxon>Viruses</taxon>
        <taxon>Monodnaviria</taxon>
        <taxon>Shotokuvirae</taxon>
        <taxon>Cossaviricota</taxon>
        <taxon>Papovaviricetes</taxon>
        <taxon>Zurhausenvirales</taxon>
        <taxon>Papillomaviridae</taxon>
    </lineage>
</organism>
<protein>
    <recommendedName>
        <fullName evidence="15">Minor capsid protein L2</fullName>
    </recommendedName>
</protein>
<evidence type="ECO:0000256" key="10">
    <source>
        <dbReference type="ARBA" id="ARBA00023046"/>
    </source>
</evidence>
<evidence type="ECO:0000256" key="15">
    <source>
        <dbReference type="HAMAP-Rule" id="MF_04003"/>
    </source>
</evidence>
<evidence type="ECO:0000256" key="2">
    <source>
        <dbReference type="ARBA" id="ARBA00022553"/>
    </source>
</evidence>
<proteinExistence type="inferred from homology"/>
<evidence type="ECO:0000256" key="6">
    <source>
        <dbReference type="ARBA" id="ARBA00022812"/>
    </source>
</evidence>
<comment type="function">
    <text evidence="15">Minor protein of the capsid that localizes along the inner surface of the virion, within the central cavities beneath the L1 pentamers. Plays a role in capsid stabilization through interaction with the major capsid protein L1. Once the virion enters the host cell, L2 escorts the genomic DNA into the nucleus by promoting escape from the endosomal compartments and traffic through the host Golgi network. Mechanistically, the C-terminus of L2 possesses a cell-penetrating peptide that protudes from the host endosome, interacts with host cytoplasmic retromer cargo and thereby mediates the capsid delivery to the host trans-Golgi network. Plays a role through its interaction with host dynein in the intracellular microtubule-dependent transport of viral capsid toward the nucleus. Mediates the viral genome import into the nucleus through binding to host importins. Once within the nucleus, L2 localizes viral genomes to host PML bodies in order to activate early gene expression for establishment of infection. Later on, promotes late gene expression by interacting with the viral E2 protein and by inhibiting its transcriptional activation functions. During virion assembly, encapsidates the genome by direct interaction with the viral DNA.</text>
</comment>
<keyword evidence="8 15" id="KW-0426">Late protein</keyword>
<accession>A0A385PL77</accession>
<dbReference type="InterPro" id="IPR000784">
    <property type="entry name" value="Late_L2"/>
</dbReference>
<gene>
    <name evidence="15" type="primary">L2</name>
</gene>
<evidence type="ECO:0000256" key="8">
    <source>
        <dbReference type="ARBA" id="ARBA00022921"/>
    </source>
</evidence>
<evidence type="ECO:0000256" key="14">
    <source>
        <dbReference type="ARBA" id="ARBA00023296"/>
    </source>
</evidence>
<comment type="caution">
    <text evidence="15">Lacks conserved residue(s) required for the propagation of feature annotation.</text>
</comment>
<keyword evidence="14 15" id="KW-1160">Virus entry into host cell</keyword>
<feature type="disulfide bond" evidence="15">
    <location>
        <begin position="20"/>
        <end position="26"/>
    </location>
</feature>
<keyword evidence="7 15" id="KW-0946">Virion</keyword>
<evidence type="ECO:0000256" key="12">
    <source>
        <dbReference type="ARBA" id="ARBA00023125"/>
    </source>
</evidence>
<evidence type="ECO:0000256" key="13">
    <source>
        <dbReference type="ARBA" id="ARBA00023157"/>
    </source>
</evidence>
<evidence type="ECO:0000256" key="1">
    <source>
        <dbReference type="ARBA" id="ARBA00022524"/>
    </source>
</evidence>
<comment type="subunit">
    <text evidence="15">Interacts with major capsid protein L1. Interacts with E2; this interaction inhibits E2 transcriptional activity but not the DNA replication function E2. Interacts with host HSPA8; this interaction is required for L2 nuclear translocation. Interacts with host importins KPNB2 and KPNB3. Forms a complex with importin alpha2-beta1 heterodimers via interaction with the importin alpha2 adapter. Interacts with host DYNLT1; this interaction is essential for virus intracellular transport during entry. Interacts (via C-terminus) with host retromer subunits VPS35 AND VPS29.</text>
</comment>
<evidence type="ECO:0000256" key="5">
    <source>
        <dbReference type="ARBA" id="ARBA00022581"/>
    </source>
</evidence>
<dbReference type="Pfam" id="PF00513">
    <property type="entry name" value="Late_protein_L2"/>
    <property type="match status" value="1"/>
</dbReference>
<keyword evidence="3 15" id="KW-0167">Capsid protein</keyword>
<reference evidence="16" key="1">
    <citation type="journal article" date="2018" name="Nat. Med.">
        <title>Expanded skin virome in DOCK8-deficient patients.</title>
        <authorList>
            <consortium name="NISC Comparative Sequencing Program"/>
            <person name="Tirosh O."/>
            <person name="Conlan S."/>
            <person name="Deming C."/>
            <person name="Lee-Lin S.Q."/>
            <person name="Huang X."/>
            <person name="Su H.C."/>
            <person name="Freeman A.F."/>
            <person name="Segre J.A."/>
            <person name="Kong H.H."/>
        </authorList>
    </citation>
    <scope>NUCLEOTIDE SEQUENCE</scope>
    <source>
        <strain evidence="16">HPV-mSK_104</strain>
    </source>
</reference>
<dbReference type="HAMAP" id="MF_04003">
    <property type="entry name" value="PPV_L2"/>
    <property type="match status" value="1"/>
</dbReference>
<dbReference type="EMBL" id="MH777246">
    <property type="protein sequence ID" value="AYA94819.1"/>
    <property type="molecule type" value="Genomic_DNA"/>
</dbReference>
<keyword evidence="11 15" id="KW-1176">Cytoplasmic inwards viral transport</keyword>
<comment type="PTM">
    <text evidence="15">Highly phosphorylated.</text>
</comment>
<evidence type="ECO:0000256" key="7">
    <source>
        <dbReference type="ARBA" id="ARBA00022844"/>
    </source>
</evidence>
<evidence type="ECO:0000256" key="4">
    <source>
        <dbReference type="ARBA" id="ARBA00022562"/>
    </source>
</evidence>
<dbReference type="GO" id="GO:0019028">
    <property type="term" value="C:viral capsid"/>
    <property type="evidence" value="ECO:0007669"/>
    <property type="project" value="UniProtKB-UniRule"/>
</dbReference>
<keyword evidence="4 15" id="KW-1048">Host nucleus</keyword>
<keyword evidence="1 15" id="KW-1163">Viral penetration into host nucleus</keyword>
<evidence type="ECO:0000256" key="3">
    <source>
        <dbReference type="ARBA" id="ARBA00022561"/>
    </source>
</evidence>